<sequence length="47" mass="5583">MIKIIQKAGFKKFQIINSDVTDEYAEKWRYGKEMKDYIQSGLLIGRK</sequence>
<protein>
    <submittedName>
        <fullName evidence="1">Uncharacterized protein</fullName>
    </submittedName>
</protein>
<dbReference type="PATRIC" id="fig|1321820.3.peg.1118"/>
<dbReference type="EMBL" id="AWVP01000072">
    <property type="protein sequence ID" value="ERK57187.1"/>
    <property type="molecule type" value="Genomic_DNA"/>
</dbReference>
<dbReference type="HOGENOM" id="CLU_3012967_0_0_9"/>
<accession>U2S310</accession>
<reference evidence="1 2" key="1">
    <citation type="submission" date="2013-08" db="EMBL/GenBank/DDBJ databases">
        <authorList>
            <person name="Weinstock G."/>
            <person name="Sodergren E."/>
            <person name="Wylie T."/>
            <person name="Fulton L."/>
            <person name="Fulton R."/>
            <person name="Fronick C."/>
            <person name="O'Laughlin M."/>
            <person name="Godfrey J."/>
            <person name="Miner T."/>
            <person name="Herter B."/>
            <person name="Appelbaum E."/>
            <person name="Cordes M."/>
            <person name="Lek S."/>
            <person name="Wollam A."/>
            <person name="Pepin K.H."/>
            <person name="Palsikar V.B."/>
            <person name="Mitreva M."/>
            <person name="Wilson R.K."/>
        </authorList>
    </citation>
    <scope>NUCLEOTIDE SEQUENCE [LARGE SCALE GENOMIC DNA]</scope>
    <source>
        <strain evidence="1 2">ATCC 700627</strain>
    </source>
</reference>
<gene>
    <name evidence="1" type="ORF">HMPREF1983_01154</name>
</gene>
<evidence type="ECO:0000313" key="1">
    <source>
        <dbReference type="EMBL" id="ERK57187.1"/>
    </source>
</evidence>
<dbReference type="eggNOG" id="ENOG5032334">
    <property type="taxonomic scope" value="Bacteria"/>
</dbReference>
<name>U2S310_9BACL</name>
<keyword evidence="2" id="KW-1185">Reference proteome</keyword>
<comment type="caution">
    <text evidence="1">The sequence shown here is derived from an EMBL/GenBank/DDBJ whole genome shotgun (WGS) entry which is preliminary data.</text>
</comment>
<evidence type="ECO:0000313" key="2">
    <source>
        <dbReference type="Proteomes" id="UP000016637"/>
    </source>
</evidence>
<organism evidence="1 2">
    <name type="scientific">Gemella bergeri ATCC 700627</name>
    <dbReference type="NCBI Taxonomy" id="1321820"/>
    <lineage>
        <taxon>Bacteria</taxon>
        <taxon>Bacillati</taxon>
        <taxon>Bacillota</taxon>
        <taxon>Bacilli</taxon>
        <taxon>Bacillales</taxon>
        <taxon>Gemellaceae</taxon>
        <taxon>Gemella</taxon>
    </lineage>
</organism>
<dbReference type="AlphaFoldDB" id="U2S310"/>
<dbReference type="Proteomes" id="UP000016637">
    <property type="component" value="Unassembled WGS sequence"/>
</dbReference>
<dbReference type="RefSeq" id="WP_021752334.1">
    <property type="nucleotide sequence ID" value="NZ_KI271798.1"/>
</dbReference>
<proteinExistence type="predicted"/>